<organism evidence="1 2">
    <name type="scientific">Eumeta variegata</name>
    <name type="common">Bagworm moth</name>
    <name type="synonym">Eumeta japonica</name>
    <dbReference type="NCBI Taxonomy" id="151549"/>
    <lineage>
        <taxon>Eukaryota</taxon>
        <taxon>Metazoa</taxon>
        <taxon>Ecdysozoa</taxon>
        <taxon>Arthropoda</taxon>
        <taxon>Hexapoda</taxon>
        <taxon>Insecta</taxon>
        <taxon>Pterygota</taxon>
        <taxon>Neoptera</taxon>
        <taxon>Endopterygota</taxon>
        <taxon>Lepidoptera</taxon>
        <taxon>Glossata</taxon>
        <taxon>Ditrysia</taxon>
        <taxon>Tineoidea</taxon>
        <taxon>Psychidae</taxon>
        <taxon>Oiketicinae</taxon>
        <taxon>Eumeta</taxon>
    </lineage>
</organism>
<name>A0A4C2A9D5_EUMVA</name>
<sequence>MTRDPATATTPKSALFCSAPGARPQDVVAGEARAALSLRYARRGLRWASGLIKYQSATLPPDEGDAGIRSTLMISQTTCVRR</sequence>
<dbReference type="AlphaFoldDB" id="A0A4C2A9D5"/>
<dbReference type="EMBL" id="BGZK01002683">
    <property type="protein sequence ID" value="GBP95804.1"/>
    <property type="molecule type" value="Genomic_DNA"/>
</dbReference>
<accession>A0A4C2A9D5</accession>
<reference evidence="1 2" key="1">
    <citation type="journal article" date="2019" name="Commun. Biol.">
        <title>The bagworm genome reveals a unique fibroin gene that provides high tensile strength.</title>
        <authorList>
            <person name="Kono N."/>
            <person name="Nakamura H."/>
            <person name="Ohtoshi R."/>
            <person name="Tomita M."/>
            <person name="Numata K."/>
            <person name="Arakawa K."/>
        </authorList>
    </citation>
    <scope>NUCLEOTIDE SEQUENCE [LARGE SCALE GENOMIC DNA]</scope>
</reference>
<evidence type="ECO:0000313" key="2">
    <source>
        <dbReference type="Proteomes" id="UP000299102"/>
    </source>
</evidence>
<proteinExistence type="predicted"/>
<protein>
    <submittedName>
        <fullName evidence="1">Uncharacterized protein</fullName>
    </submittedName>
</protein>
<comment type="caution">
    <text evidence="1">The sequence shown here is derived from an EMBL/GenBank/DDBJ whole genome shotgun (WGS) entry which is preliminary data.</text>
</comment>
<keyword evidence="2" id="KW-1185">Reference proteome</keyword>
<evidence type="ECO:0000313" key="1">
    <source>
        <dbReference type="EMBL" id="GBP95804.1"/>
    </source>
</evidence>
<dbReference type="Proteomes" id="UP000299102">
    <property type="component" value="Unassembled WGS sequence"/>
</dbReference>
<gene>
    <name evidence="1" type="ORF">EVAR_7525_1</name>
</gene>